<evidence type="ECO:0000256" key="1">
    <source>
        <dbReference type="SAM" id="MobiDB-lite"/>
    </source>
</evidence>
<feature type="region of interest" description="Disordered" evidence="1">
    <location>
        <begin position="83"/>
        <end position="110"/>
    </location>
</feature>
<gene>
    <name evidence="2" type="ORF">B0T16DRAFT_460287</name>
</gene>
<evidence type="ECO:0000313" key="2">
    <source>
        <dbReference type="EMBL" id="KAK0644211.1"/>
    </source>
</evidence>
<accession>A0AA40CMA4</accession>
<comment type="caution">
    <text evidence="2">The sequence shown here is derived from an EMBL/GenBank/DDBJ whole genome shotgun (WGS) entry which is preliminary data.</text>
</comment>
<dbReference type="AlphaFoldDB" id="A0AA40CMA4"/>
<dbReference type="Proteomes" id="UP001174936">
    <property type="component" value="Unassembled WGS sequence"/>
</dbReference>
<keyword evidence="3" id="KW-1185">Reference proteome</keyword>
<feature type="compositionally biased region" description="Basic residues" evidence="1">
    <location>
        <begin position="46"/>
        <end position="63"/>
    </location>
</feature>
<dbReference type="EMBL" id="JAULSV010000005">
    <property type="protein sequence ID" value="KAK0644211.1"/>
    <property type="molecule type" value="Genomic_DNA"/>
</dbReference>
<evidence type="ECO:0000313" key="3">
    <source>
        <dbReference type="Proteomes" id="UP001174936"/>
    </source>
</evidence>
<proteinExistence type="predicted"/>
<name>A0AA40CMA4_9PEZI</name>
<organism evidence="2 3">
    <name type="scientific">Cercophora newfieldiana</name>
    <dbReference type="NCBI Taxonomy" id="92897"/>
    <lineage>
        <taxon>Eukaryota</taxon>
        <taxon>Fungi</taxon>
        <taxon>Dikarya</taxon>
        <taxon>Ascomycota</taxon>
        <taxon>Pezizomycotina</taxon>
        <taxon>Sordariomycetes</taxon>
        <taxon>Sordariomycetidae</taxon>
        <taxon>Sordariales</taxon>
        <taxon>Lasiosphaeriaceae</taxon>
        <taxon>Cercophora</taxon>
    </lineage>
</organism>
<sequence>MTKAGIATAEAIQDTICVADSRGVPTPPRQPSPADADAAADVDRPRRGRRPHHRRVPKIGKGKFKNLPYDFAVPFAPCCGTGTGTRSPPPAPNAPAGLATPPLSTSSSLTPTEGVIVTPPAPSPFIVPGYVDPSHREAFSQPPPPPSQVDESALRRVIRRRAHPPATYTSVRGSVRFRNGLTGLPRSAPESEVRMEWYRGVVREAEEKENGRGVWTARAAASEGEGLGVIWGVGVDGDVEVDWQGNPVWTPYGGASFEQQLEMMDRESGGGLE</sequence>
<feature type="compositionally biased region" description="Low complexity" evidence="1">
    <location>
        <begin position="94"/>
        <end position="110"/>
    </location>
</feature>
<protein>
    <submittedName>
        <fullName evidence="2">Uncharacterized protein</fullName>
    </submittedName>
</protein>
<feature type="region of interest" description="Disordered" evidence="1">
    <location>
        <begin position="14"/>
        <end position="63"/>
    </location>
</feature>
<reference evidence="2" key="1">
    <citation type="submission" date="2023-06" db="EMBL/GenBank/DDBJ databases">
        <title>Genome-scale phylogeny and comparative genomics of the fungal order Sordariales.</title>
        <authorList>
            <consortium name="Lawrence Berkeley National Laboratory"/>
            <person name="Hensen N."/>
            <person name="Bonometti L."/>
            <person name="Westerberg I."/>
            <person name="Brannstrom I.O."/>
            <person name="Guillou S."/>
            <person name="Cros-Aarteil S."/>
            <person name="Calhoun S."/>
            <person name="Haridas S."/>
            <person name="Kuo A."/>
            <person name="Mondo S."/>
            <person name="Pangilinan J."/>
            <person name="Riley R."/>
            <person name="Labutti K."/>
            <person name="Andreopoulos B."/>
            <person name="Lipzen A."/>
            <person name="Chen C."/>
            <person name="Yanf M."/>
            <person name="Daum C."/>
            <person name="Ng V."/>
            <person name="Clum A."/>
            <person name="Steindorff A."/>
            <person name="Ohm R."/>
            <person name="Martin F."/>
            <person name="Silar P."/>
            <person name="Natvig D."/>
            <person name="Lalanne C."/>
            <person name="Gautier V."/>
            <person name="Ament-Velasquez S.L."/>
            <person name="Kruys A."/>
            <person name="Hutchinson M.I."/>
            <person name="Powell A.J."/>
            <person name="Barry K."/>
            <person name="Miller A.N."/>
            <person name="Grigoriev I.V."/>
            <person name="Debuchy R."/>
            <person name="Gladieux P."/>
            <person name="Thoren M.H."/>
            <person name="Johannesson H."/>
        </authorList>
    </citation>
    <scope>NUCLEOTIDE SEQUENCE</scope>
    <source>
        <strain evidence="2">SMH2532-1</strain>
    </source>
</reference>